<accession>A0A3S3NRY2</accession>
<dbReference type="GO" id="GO:0022857">
    <property type="term" value="F:transmembrane transporter activity"/>
    <property type="evidence" value="ECO:0007669"/>
    <property type="project" value="InterPro"/>
</dbReference>
<keyword evidence="8" id="KW-1185">Reference proteome</keyword>
<sequence length="133" mass="14944">MLHVQTKFLVFGLQGLVTLTLAVTKIHHQYGKSLFFISLYLVAIGQGGYMSCLLPFGADQFDEDSLQERQAKNSFFNWCFFTLCFSATSAMLIIVYIHENAPIGNPLTRIVKVLVAATSKWHLHSIEESQEDG</sequence>
<dbReference type="GO" id="GO:0016020">
    <property type="term" value="C:membrane"/>
    <property type="evidence" value="ECO:0007669"/>
    <property type="project" value="UniProtKB-SubCell"/>
</dbReference>
<comment type="caution">
    <text evidence="7">The sequence shown here is derived from an EMBL/GenBank/DDBJ whole genome shotgun (WGS) entry which is preliminary data.</text>
</comment>
<dbReference type="OrthoDB" id="8904098at2759"/>
<feature type="transmembrane region" description="Helical" evidence="6">
    <location>
        <begin position="34"/>
        <end position="54"/>
    </location>
</feature>
<evidence type="ECO:0000256" key="1">
    <source>
        <dbReference type="ARBA" id="ARBA00004141"/>
    </source>
</evidence>
<comment type="similarity">
    <text evidence="2">Belongs to the major facilitator superfamily. Proton-dependent oligopeptide transporter (POT/PTR) (TC 2.A.17) family.</text>
</comment>
<dbReference type="Pfam" id="PF00854">
    <property type="entry name" value="PTR2"/>
    <property type="match status" value="1"/>
</dbReference>
<feature type="transmembrane region" description="Helical" evidence="6">
    <location>
        <begin position="75"/>
        <end position="97"/>
    </location>
</feature>
<dbReference type="EMBL" id="QPKB01000005">
    <property type="protein sequence ID" value="RWR85297.1"/>
    <property type="molecule type" value="Genomic_DNA"/>
</dbReference>
<evidence type="ECO:0000256" key="3">
    <source>
        <dbReference type="ARBA" id="ARBA00022692"/>
    </source>
</evidence>
<dbReference type="Gene3D" id="1.20.1250.20">
    <property type="entry name" value="MFS general substrate transporter like domains"/>
    <property type="match status" value="1"/>
</dbReference>
<evidence type="ECO:0000256" key="2">
    <source>
        <dbReference type="ARBA" id="ARBA00005982"/>
    </source>
</evidence>
<evidence type="ECO:0000256" key="5">
    <source>
        <dbReference type="ARBA" id="ARBA00023136"/>
    </source>
</evidence>
<keyword evidence="5 6" id="KW-0472">Membrane</keyword>
<dbReference type="Proteomes" id="UP000283530">
    <property type="component" value="Unassembled WGS sequence"/>
</dbReference>
<evidence type="ECO:0000256" key="4">
    <source>
        <dbReference type="ARBA" id="ARBA00022989"/>
    </source>
</evidence>
<reference evidence="7 8" key="1">
    <citation type="journal article" date="2019" name="Nat. Plants">
        <title>Stout camphor tree genome fills gaps in understanding of flowering plant genome evolution.</title>
        <authorList>
            <person name="Chaw S.M."/>
            <person name="Liu Y.C."/>
            <person name="Wu Y.W."/>
            <person name="Wang H.Y."/>
            <person name="Lin C.I."/>
            <person name="Wu C.S."/>
            <person name="Ke H.M."/>
            <person name="Chang L.Y."/>
            <person name="Hsu C.Y."/>
            <person name="Yang H.T."/>
            <person name="Sudianto E."/>
            <person name="Hsu M.H."/>
            <person name="Wu K.P."/>
            <person name="Wang L.N."/>
            <person name="Leebens-Mack J.H."/>
            <person name="Tsai I.J."/>
        </authorList>
    </citation>
    <scope>NUCLEOTIDE SEQUENCE [LARGE SCALE GENOMIC DNA]</scope>
    <source>
        <strain evidence="8">cv. Chaw 1501</strain>
        <tissue evidence="7">Young leaves</tissue>
    </source>
</reference>
<organism evidence="7 8">
    <name type="scientific">Cinnamomum micranthum f. kanehirae</name>
    <dbReference type="NCBI Taxonomy" id="337451"/>
    <lineage>
        <taxon>Eukaryota</taxon>
        <taxon>Viridiplantae</taxon>
        <taxon>Streptophyta</taxon>
        <taxon>Embryophyta</taxon>
        <taxon>Tracheophyta</taxon>
        <taxon>Spermatophyta</taxon>
        <taxon>Magnoliopsida</taxon>
        <taxon>Magnoliidae</taxon>
        <taxon>Laurales</taxon>
        <taxon>Lauraceae</taxon>
        <taxon>Cinnamomum</taxon>
    </lineage>
</organism>
<proteinExistence type="inferred from homology"/>
<gene>
    <name evidence="7" type="ORF">CKAN_01415300</name>
</gene>
<dbReference type="PANTHER" id="PTHR11654">
    <property type="entry name" value="OLIGOPEPTIDE TRANSPORTER-RELATED"/>
    <property type="match status" value="1"/>
</dbReference>
<evidence type="ECO:0000256" key="6">
    <source>
        <dbReference type="SAM" id="Phobius"/>
    </source>
</evidence>
<protein>
    <submittedName>
        <fullName evidence="7">Protein NRT1/ PTR FAMILY 5.4-like protein</fullName>
    </submittedName>
</protein>
<dbReference type="InterPro" id="IPR036259">
    <property type="entry name" value="MFS_trans_sf"/>
</dbReference>
<comment type="subcellular location">
    <subcellularLocation>
        <location evidence="1">Membrane</location>
        <topology evidence="1">Multi-pass membrane protein</topology>
    </subcellularLocation>
</comment>
<dbReference type="AlphaFoldDB" id="A0A3S3NRY2"/>
<evidence type="ECO:0000313" key="7">
    <source>
        <dbReference type="EMBL" id="RWR85297.1"/>
    </source>
</evidence>
<dbReference type="InterPro" id="IPR000109">
    <property type="entry name" value="POT_fam"/>
</dbReference>
<evidence type="ECO:0000313" key="8">
    <source>
        <dbReference type="Proteomes" id="UP000283530"/>
    </source>
</evidence>
<keyword evidence="4 6" id="KW-1133">Transmembrane helix</keyword>
<keyword evidence="3 6" id="KW-0812">Transmembrane</keyword>
<name>A0A3S3NRY2_9MAGN</name>